<comment type="caution">
    <text evidence="2">The sequence shown here is derived from an EMBL/GenBank/DDBJ whole genome shotgun (WGS) entry which is preliminary data.</text>
</comment>
<gene>
    <name evidence="2" type="ORF">KCU98_g18455</name>
</gene>
<feature type="non-terminal residue" evidence="2">
    <location>
        <position position="79"/>
    </location>
</feature>
<dbReference type="EMBL" id="JAHFXS010004936">
    <property type="protein sequence ID" value="KAG9945131.1"/>
    <property type="molecule type" value="Genomic_DNA"/>
</dbReference>
<feature type="compositionally biased region" description="Low complexity" evidence="1">
    <location>
        <begin position="17"/>
        <end position="26"/>
    </location>
</feature>
<keyword evidence="3" id="KW-1185">Reference proteome</keyword>
<evidence type="ECO:0000256" key="1">
    <source>
        <dbReference type="SAM" id="MobiDB-lite"/>
    </source>
</evidence>
<reference evidence="2" key="2">
    <citation type="submission" date="2021-08" db="EMBL/GenBank/DDBJ databases">
        <authorList>
            <person name="Gostincar C."/>
            <person name="Sun X."/>
            <person name="Song Z."/>
            <person name="Gunde-Cimerman N."/>
        </authorList>
    </citation>
    <scope>NUCLEOTIDE SEQUENCE</scope>
    <source>
        <strain evidence="2">EXF-9298</strain>
    </source>
</reference>
<evidence type="ECO:0000313" key="3">
    <source>
        <dbReference type="Proteomes" id="UP000729357"/>
    </source>
</evidence>
<accession>A0A9P8F7M5</accession>
<dbReference type="AlphaFoldDB" id="A0A9P8F7M5"/>
<proteinExistence type="predicted"/>
<feature type="region of interest" description="Disordered" evidence="1">
    <location>
        <begin position="1"/>
        <end position="51"/>
    </location>
</feature>
<dbReference type="Proteomes" id="UP000729357">
    <property type="component" value="Unassembled WGS sequence"/>
</dbReference>
<evidence type="ECO:0000313" key="2">
    <source>
        <dbReference type="EMBL" id="KAG9945131.1"/>
    </source>
</evidence>
<protein>
    <submittedName>
        <fullName evidence="2">Uncharacterized protein</fullName>
    </submittedName>
</protein>
<organism evidence="2 3">
    <name type="scientific">Aureobasidium melanogenum</name>
    <name type="common">Aureobasidium pullulans var. melanogenum</name>
    <dbReference type="NCBI Taxonomy" id="46634"/>
    <lineage>
        <taxon>Eukaryota</taxon>
        <taxon>Fungi</taxon>
        <taxon>Dikarya</taxon>
        <taxon>Ascomycota</taxon>
        <taxon>Pezizomycotina</taxon>
        <taxon>Dothideomycetes</taxon>
        <taxon>Dothideomycetidae</taxon>
        <taxon>Dothideales</taxon>
        <taxon>Saccotheciaceae</taxon>
        <taxon>Aureobasidium</taxon>
    </lineage>
</organism>
<name>A0A9P8F7M5_AURME</name>
<sequence>MLSSTKRNAQREGQSGGASSATQSAAHLSLSRFDGNRDPAPTGPAAQMIPGISNNVKNIDLGATMWTDARGARHAFHDR</sequence>
<reference evidence="2" key="1">
    <citation type="journal article" date="2021" name="J Fungi (Basel)">
        <title>Virulence traits and population genomics of the black yeast Aureobasidium melanogenum.</title>
        <authorList>
            <person name="Cernosa A."/>
            <person name="Sun X."/>
            <person name="Gostincar C."/>
            <person name="Fang C."/>
            <person name="Gunde-Cimerman N."/>
            <person name="Song Z."/>
        </authorList>
    </citation>
    <scope>NUCLEOTIDE SEQUENCE</scope>
    <source>
        <strain evidence="2">EXF-9298</strain>
    </source>
</reference>